<dbReference type="RefSeq" id="WP_155490325.1">
    <property type="nucleotide sequence ID" value="NZ_CP047260.1"/>
</dbReference>
<evidence type="ECO:0000313" key="2">
    <source>
        <dbReference type="Proteomes" id="UP000003811"/>
    </source>
</evidence>
<evidence type="ECO:0000313" key="1">
    <source>
        <dbReference type="EMBL" id="QHE97288.1"/>
    </source>
</evidence>
<proteinExistence type="predicted"/>
<dbReference type="Proteomes" id="UP000003811">
    <property type="component" value="Chromosome"/>
</dbReference>
<reference evidence="1 2" key="1">
    <citation type="journal article" date="2011" name="PLoS Pathog.">
        <title>Dynamic evolution of pathogenicity revealed by sequencing and comparative genomics of 19 Pseudomonas syringae isolates.</title>
        <authorList>
            <person name="Baltrus D.A."/>
            <person name="Nishimura M.T."/>
            <person name="Romanchuk A."/>
            <person name="Chang J.H."/>
            <person name="Mukhtar M.S."/>
            <person name="Cherkis K."/>
            <person name="Roach J."/>
            <person name="Grant S.R."/>
            <person name="Jones C.D."/>
            <person name="Dangl J.L."/>
        </authorList>
    </citation>
    <scope>NUCLEOTIDE SEQUENCE [LARGE SCALE GENOMIC DNA]</scope>
    <source>
        <strain evidence="1 2">ES4326</strain>
    </source>
</reference>
<protein>
    <submittedName>
        <fullName evidence="1">Uncharacterized protein</fullName>
    </submittedName>
</protein>
<organism evidence="1 2">
    <name type="scientific">Pseudomonas syringae pv. maculicola str. ES4326</name>
    <dbReference type="NCBI Taxonomy" id="629265"/>
    <lineage>
        <taxon>Bacteria</taxon>
        <taxon>Pseudomonadati</taxon>
        <taxon>Pseudomonadota</taxon>
        <taxon>Gammaproteobacteria</taxon>
        <taxon>Pseudomonadales</taxon>
        <taxon>Pseudomonadaceae</taxon>
        <taxon>Pseudomonas</taxon>
    </lineage>
</organism>
<dbReference type="AlphaFoldDB" id="A0A8T8C1D3"/>
<accession>A0A8T8C1D3</accession>
<dbReference type="EMBL" id="CP047260">
    <property type="protein sequence ID" value="QHE97288.1"/>
    <property type="molecule type" value="Genomic_DNA"/>
</dbReference>
<name>A0A8T8C1D3_PSEYM</name>
<sequence length="58" mass="6421">MIIKRWSSRGLVIVNGRKSSAAGNSTTLEHRIPAINDQIGNMLFSQAVFIHMNQRLAA</sequence>
<gene>
    <name evidence="1" type="ORF">PMA4326_012115</name>
</gene>
<dbReference type="GeneID" id="64465810"/>